<gene>
    <name evidence="3" type="ORF">SAMN05421812_107303</name>
</gene>
<dbReference type="OrthoDB" id="115162at2"/>
<dbReference type="PROSITE" id="PS51819">
    <property type="entry name" value="VOC"/>
    <property type="match status" value="1"/>
</dbReference>
<evidence type="ECO:0000256" key="1">
    <source>
        <dbReference type="ARBA" id="ARBA00022723"/>
    </source>
</evidence>
<evidence type="ECO:0000313" key="3">
    <source>
        <dbReference type="EMBL" id="SNT50297.1"/>
    </source>
</evidence>
<dbReference type="InterPro" id="IPR051785">
    <property type="entry name" value="MMCE/EMCE_epimerase"/>
</dbReference>
<keyword evidence="3" id="KW-0560">Oxidoreductase</keyword>
<name>A0A239N5I5_9ACTN</name>
<dbReference type="EMBL" id="FZPH01000007">
    <property type="protein sequence ID" value="SNT50297.1"/>
    <property type="molecule type" value="Genomic_DNA"/>
</dbReference>
<dbReference type="GO" id="GO:0004493">
    <property type="term" value="F:methylmalonyl-CoA epimerase activity"/>
    <property type="evidence" value="ECO:0007669"/>
    <property type="project" value="TreeGrafter"/>
</dbReference>
<dbReference type="SUPFAM" id="SSF54593">
    <property type="entry name" value="Glyoxalase/Bleomycin resistance protein/Dihydroxybiphenyl dioxygenase"/>
    <property type="match status" value="1"/>
</dbReference>
<dbReference type="GO" id="GO:0051213">
    <property type="term" value="F:dioxygenase activity"/>
    <property type="evidence" value="ECO:0007669"/>
    <property type="project" value="UniProtKB-KW"/>
</dbReference>
<dbReference type="PANTHER" id="PTHR43048">
    <property type="entry name" value="METHYLMALONYL-COA EPIMERASE"/>
    <property type="match status" value="1"/>
</dbReference>
<dbReference type="InterPro" id="IPR029068">
    <property type="entry name" value="Glyas_Bleomycin-R_OHBP_Dase"/>
</dbReference>
<dbReference type="GO" id="GO:0046872">
    <property type="term" value="F:metal ion binding"/>
    <property type="evidence" value="ECO:0007669"/>
    <property type="project" value="UniProtKB-KW"/>
</dbReference>
<dbReference type="PANTHER" id="PTHR43048:SF3">
    <property type="entry name" value="METHYLMALONYL-COA EPIMERASE, MITOCHONDRIAL"/>
    <property type="match status" value="1"/>
</dbReference>
<keyword evidence="3" id="KW-0223">Dioxygenase</keyword>
<dbReference type="GO" id="GO:0046491">
    <property type="term" value="P:L-methylmalonyl-CoA metabolic process"/>
    <property type="evidence" value="ECO:0007669"/>
    <property type="project" value="TreeGrafter"/>
</dbReference>
<dbReference type="Pfam" id="PF00903">
    <property type="entry name" value="Glyoxalase"/>
    <property type="match status" value="1"/>
</dbReference>
<reference evidence="3 4" key="1">
    <citation type="submission" date="2017-06" db="EMBL/GenBank/DDBJ databases">
        <authorList>
            <person name="Kim H.J."/>
            <person name="Triplett B.A."/>
        </authorList>
    </citation>
    <scope>NUCLEOTIDE SEQUENCE [LARGE SCALE GENOMIC DNA]</scope>
    <source>
        <strain evidence="3 4">CGMCC 4.5593</strain>
    </source>
</reference>
<protein>
    <submittedName>
        <fullName evidence="3">Catechol 2,3-dioxygenase</fullName>
    </submittedName>
</protein>
<keyword evidence="1" id="KW-0479">Metal-binding</keyword>
<proteinExistence type="predicted"/>
<evidence type="ECO:0000259" key="2">
    <source>
        <dbReference type="PROSITE" id="PS51819"/>
    </source>
</evidence>
<organism evidence="3 4">
    <name type="scientific">Asanoa hainanensis</name>
    <dbReference type="NCBI Taxonomy" id="560556"/>
    <lineage>
        <taxon>Bacteria</taxon>
        <taxon>Bacillati</taxon>
        <taxon>Actinomycetota</taxon>
        <taxon>Actinomycetes</taxon>
        <taxon>Micromonosporales</taxon>
        <taxon>Micromonosporaceae</taxon>
        <taxon>Asanoa</taxon>
    </lineage>
</organism>
<dbReference type="InterPro" id="IPR037523">
    <property type="entry name" value="VOC_core"/>
</dbReference>
<dbReference type="Proteomes" id="UP000198362">
    <property type="component" value="Unassembled WGS sequence"/>
</dbReference>
<dbReference type="Gene3D" id="3.10.180.10">
    <property type="entry name" value="2,3-Dihydroxybiphenyl 1,2-Dioxygenase, domain 1"/>
    <property type="match status" value="1"/>
</dbReference>
<evidence type="ECO:0000313" key="4">
    <source>
        <dbReference type="Proteomes" id="UP000198362"/>
    </source>
</evidence>
<accession>A0A239N5I5</accession>
<keyword evidence="4" id="KW-1185">Reference proteome</keyword>
<sequence length="152" mass="16856">MNGMWHFSFTVADVDRSVAFYRDVLGLTLVHQQAQSNEYTRRLVGYPDAELRVAQLAIPGQDRTHSTHDLELVEYVVPRGEPFGAARHRPGAAHLAFCVGDALAEHRRLTGLGVKFVSPPQEITAGVNRGGFTCYFLDPDDITLELVQPPAR</sequence>
<dbReference type="AlphaFoldDB" id="A0A239N5I5"/>
<dbReference type="InterPro" id="IPR004360">
    <property type="entry name" value="Glyas_Fos-R_dOase_dom"/>
</dbReference>
<dbReference type="RefSeq" id="WP_089250948.1">
    <property type="nucleotide sequence ID" value="NZ_FZPH01000007.1"/>
</dbReference>
<feature type="domain" description="VOC" evidence="2">
    <location>
        <begin position="3"/>
        <end position="149"/>
    </location>
</feature>